<dbReference type="Gene3D" id="1.10.10.2910">
    <property type="match status" value="1"/>
</dbReference>
<dbReference type="Proteomes" id="UP001596152">
    <property type="component" value="Unassembled WGS sequence"/>
</dbReference>
<organism evidence="2 3">
    <name type="scientific">Brevundimonas staleyi</name>
    <dbReference type="NCBI Taxonomy" id="74326"/>
    <lineage>
        <taxon>Bacteria</taxon>
        <taxon>Pseudomonadati</taxon>
        <taxon>Pseudomonadota</taxon>
        <taxon>Alphaproteobacteria</taxon>
        <taxon>Caulobacterales</taxon>
        <taxon>Caulobacteraceae</taxon>
        <taxon>Brevundimonas</taxon>
    </lineage>
</organism>
<comment type="caution">
    <text evidence="2">The sequence shown here is derived from an EMBL/GenBank/DDBJ whole genome shotgun (WGS) entry which is preliminary data.</text>
</comment>
<dbReference type="InterPro" id="IPR010359">
    <property type="entry name" value="IrrE_HExxH"/>
</dbReference>
<dbReference type="EMBL" id="JBHSLF010000025">
    <property type="protein sequence ID" value="MFC5344867.1"/>
    <property type="molecule type" value="Genomic_DNA"/>
</dbReference>
<accession>A0ABW0FVT9</accession>
<sequence length="159" mass="17258">MIDQLPPHQREVIAAAQAAQPVRLGDIARAFGISVKASTLPAGISGEIRPSGGAFEIKVNRHDSRGRQRFTVAHELAHFLLHRDQIGSGVSDDALYRSSLSDAREAEANRLAADILMPRESVRAAFAESVGSFEERLQFLADHFGVSEAAMAIRLEQVS</sequence>
<reference evidence="3" key="1">
    <citation type="journal article" date="2019" name="Int. J. Syst. Evol. Microbiol.">
        <title>The Global Catalogue of Microorganisms (GCM) 10K type strain sequencing project: providing services to taxonomists for standard genome sequencing and annotation.</title>
        <authorList>
            <consortium name="The Broad Institute Genomics Platform"/>
            <consortium name="The Broad Institute Genome Sequencing Center for Infectious Disease"/>
            <person name="Wu L."/>
            <person name="Ma J."/>
        </authorList>
    </citation>
    <scope>NUCLEOTIDE SEQUENCE [LARGE SCALE GENOMIC DNA]</scope>
    <source>
        <strain evidence="3">JCM 12125</strain>
    </source>
</reference>
<proteinExistence type="predicted"/>
<dbReference type="RefSeq" id="WP_374037953.1">
    <property type="nucleotide sequence ID" value="NZ_CP169082.1"/>
</dbReference>
<evidence type="ECO:0000259" key="1">
    <source>
        <dbReference type="Pfam" id="PF06114"/>
    </source>
</evidence>
<protein>
    <submittedName>
        <fullName evidence="2">ImmA/IrrE family metallo-endopeptidase</fullName>
    </submittedName>
</protein>
<evidence type="ECO:0000313" key="3">
    <source>
        <dbReference type="Proteomes" id="UP001596152"/>
    </source>
</evidence>
<keyword evidence="3" id="KW-1185">Reference proteome</keyword>
<dbReference type="PANTHER" id="PTHR43236">
    <property type="entry name" value="ANTITOXIN HIGA1"/>
    <property type="match status" value="1"/>
</dbReference>
<dbReference type="PANTHER" id="PTHR43236:SF2">
    <property type="entry name" value="BLL0069 PROTEIN"/>
    <property type="match status" value="1"/>
</dbReference>
<dbReference type="InterPro" id="IPR052345">
    <property type="entry name" value="Rad_response_metalloprotease"/>
</dbReference>
<feature type="domain" description="IrrE N-terminal-like" evidence="1">
    <location>
        <begin position="56"/>
        <end position="156"/>
    </location>
</feature>
<dbReference type="Pfam" id="PF06114">
    <property type="entry name" value="Peptidase_M78"/>
    <property type="match status" value="1"/>
</dbReference>
<evidence type="ECO:0000313" key="2">
    <source>
        <dbReference type="EMBL" id="MFC5344867.1"/>
    </source>
</evidence>
<name>A0ABW0FVT9_9CAUL</name>
<gene>
    <name evidence="2" type="ORF">ACFPIE_13160</name>
</gene>